<keyword evidence="1" id="KW-0488">Methylation</keyword>
<dbReference type="InterPro" id="IPR027558">
    <property type="entry name" value="Pre_pil_HX9DG_C"/>
</dbReference>
<dbReference type="Proteomes" id="UP000477311">
    <property type="component" value="Unassembled WGS sequence"/>
</dbReference>
<dbReference type="Pfam" id="PF07963">
    <property type="entry name" value="N_methyl"/>
    <property type="match status" value="1"/>
</dbReference>
<sequence>MSPSRRAFTLIELLVVIAILAILAGLLLPAVARAKSRAHRVACTSNLRQLGLALRMYADDHGGYGPTTTHGSGTNACWIYQLSDYVARVDAIRICPADPKAAPRLANRTTSYTLNEFIAVDLRDPFGAIVESFRKLDALPKPAQTITVFEIANSAGISIYNDHTHSRNWRSWSNVLADIQPDRHGASANYLFADGHVETIPARVLRMRIEAGDNFARPPQ</sequence>
<dbReference type="EMBL" id="JAAKYA010000096">
    <property type="protein sequence ID" value="NGO40589.1"/>
    <property type="molecule type" value="Genomic_DNA"/>
</dbReference>
<dbReference type="RefSeq" id="WP_165109328.1">
    <property type="nucleotide sequence ID" value="NZ_JAAKYA010000096.1"/>
</dbReference>
<dbReference type="SUPFAM" id="SSF54523">
    <property type="entry name" value="Pili subunits"/>
    <property type="match status" value="1"/>
</dbReference>
<feature type="domain" description="DUF1559" evidence="2">
    <location>
        <begin position="34"/>
        <end position="85"/>
    </location>
</feature>
<protein>
    <submittedName>
        <fullName evidence="3">DUF1559 domain-containing protein</fullName>
    </submittedName>
</protein>
<dbReference type="InterPro" id="IPR012902">
    <property type="entry name" value="N_methyl_site"/>
</dbReference>
<dbReference type="InterPro" id="IPR011453">
    <property type="entry name" value="DUF1559"/>
</dbReference>
<accession>A0A6M1RSX8</accession>
<reference evidence="3 4" key="1">
    <citation type="submission" date="2020-02" db="EMBL/GenBank/DDBJ databases">
        <title>Draft genome sequence of Limisphaera ngatamarikiensis NGM72.4T, a thermophilic Verrucomicrobia grouped in subdivision 3.</title>
        <authorList>
            <person name="Carere C.R."/>
            <person name="Steen J."/>
            <person name="Hugenholtz P."/>
            <person name="Stott M.B."/>
        </authorList>
    </citation>
    <scope>NUCLEOTIDE SEQUENCE [LARGE SCALE GENOMIC DNA]</scope>
    <source>
        <strain evidence="3 4">NGM72.4</strain>
    </source>
</reference>
<evidence type="ECO:0000313" key="4">
    <source>
        <dbReference type="Proteomes" id="UP000477311"/>
    </source>
</evidence>
<evidence type="ECO:0000313" key="3">
    <source>
        <dbReference type="EMBL" id="NGO40589.1"/>
    </source>
</evidence>
<dbReference type="Pfam" id="PF07596">
    <property type="entry name" value="SBP_bac_10"/>
    <property type="match status" value="1"/>
</dbReference>
<dbReference type="NCBIfam" id="TIGR04294">
    <property type="entry name" value="pre_pil_HX9DG"/>
    <property type="match status" value="1"/>
</dbReference>
<dbReference type="Gene3D" id="3.30.700.10">
    <property type="entry name" value="Glycoprotein, Type 4 Pilin"/>
    <property type="match status" value="1"/>
</dbReference>
<name>A0A6M1RSX8_9BACT</name>
<dbReference type="NCBIfam" id="TIGR02532">
    <property type="entry name" value="IV_pilin_GFxxxE"/>
    <property type="match status" value="1"/>
</dbReference>
<proteinExistence type="predicted"/>
<dbReference type="GO" id="GO:0015628">
    <property type="term" value="P:protein secretion by the type II secretion system"/>
    <property type="evidence" value="ECO:0007669"/>
    <property type="project" value="InterPro"/>
</dbReference>
<evidence type="ECO:0000256" key="1">
    <source>
        <dbReference type="ARBA" id="ARBA00022481"/>
    </source>
</evidence>
<dbReference type="PANTHER" id="PTHR30093:SF2">
    <property type="entry name" value="TYPE II SECRETION SYSTEM PROTEIN H"/>
    <property type="match status" value="1"/>
</dbReference>
<gene>
    <name evidence="3" type="ORF">G4L39_14475</name>
</gene>
<dbReference type="InterPro" id="IPR045584">
    <property type="entry name" value="Pilin-like"/>
</dbReference>
<keyword evidence="4" id="KW-1185">Reference proteome</keyword>
<evidence type="ECO:0000259" key="2">
    <source>
        <dbReference type="Pfam" id="PF07596"/>
    </source>
</evidence>
<dbReference type="AlphaFoldDB" id="A0A6M1RSX8"/>
<dbReference type="PRINTS" id="PR00813">
    <property type="entry name" value="BCTERIALGSPG"/>
</dbReference>
<organism evidence="3 4">
    <name type="scientific">Limisphaera ngatamarikiensis</name>
    <dbReference type="NCBI Taxonomy" id="1324935"/>
    <lineage>
        <taxon>Bacteria</taxon>
        <taxon>Pseudomonadati</taxon>
        <taxon>Verrucomicrobiota</taxon>
        <taxon>Verrucomicrobiia</taxon>
        <taxon>Limisphaerales</taxon>
        <taxon>Limisphaeraceae</taxon>
        <taxon>Limisphaera</taxon>
    </lineage>
</organism>
<dbReference type="GO" id="GO:0015627">
    <property type="term" value="C:type II protein secretion system complex"/>
    <property type="evidence" value="ECO:0007669"/>
    <property type="project" value="InterPro"/>
</dbReference>
<dbReference type="PANTHER" id="PTHR30093">
    <property type="entry name" value="GENERAL SECRETION PATHWAY PROTEIN G"/>
    <property type="match status" value="1"/>
</dbReference>
<comment type="caution">
    <text evidence="3">The sequence shown here is derived from an EMBL/GenBank/DDBJ whole genome shotgun (WGS) entry which is preliminary data.</text>
</comment>
<dbReference type="InterPro" id="IPR000983">
    <property type="entry name" value="Bac_GSPG_pilin"/>
</dbReference>